<protein>
    <recommendedName>
        <fullName evidence="3">CCAAT-binding factor domain-containing protein</fullName>
    </recommendedName>
</protein>
<dbReference type="InterPro" id="IPR005612">
    <property type="entry name" value="CCAAT-binding_factor"/>
</dbReference>
<keyword evidence="2" id="KW-1133">Transmembrane helix</keyword>
<dbReference type="GO" id="GO:0032040">
    <property type="term" value="C:small-subunit processome"/>
    <property type="evidence" value="ECO:0007669"/>
    <property type="project" value="TreeGrafter"/>
</dbReference>
<feature type="transmembrane region" description="Helical" evidence="2">
    <location>
        <begin position="370"/>
        <end position="389"/>
    </location>
</feature>
<reference evidence="4" key="1">
    <citation type="submission" date="2021-12" db="EMBL/GenBank/DDBJ databases">
        <authorList>
            <person name="King R."/>
        </authorList>
    </citation>
    <scope>NUCLEOTIDE SEQUENCE</scope>
</reference>
<evidence type="ECO:0000313" key="5">
    <source>
        <dbReference type="Proteomes" id="UP001152759"/>
    </source>
</evidence>
<dbReference type="GO" id="GO:0030692">
    <property type="term" value="C:Noc4p-Nop14p complex"/>
    <property type="evidence" value="ECO:0007669"/>
    <property type="project" value="TreeGrafter"/>
</dbReference>
<gene>
    <name evidence="4" type="ORF">BEMITA_LOCUS7558</name>
</gene>
<keyword evidence="5" id="KW-1185">Reference proteome</keyword>
<organism evidence="4 5">
    <name type="scientific">Bemisia tabaci</name>
    <name type="common">Sweetpotato whitefly</name>
    <name type="synonym">Aleurodes tabaci</name>
    <dbReference type="NCBI Taxonomy" id="7038"/>
    <lineage>
        <taxon>Eukaryota</taxon>
        <taxon>Metazoa</taxon>
        <taxon>Ecdysozoa</taxon>
        <taxon>Arthropoda</taxon>
        <taxon>Hexapoda</taxon>
        <taxon>Insecta</taxon>
        <taxon>Pterygota</taxon>
        <taxon>Neoptera</taxon>
        <taxon>Paraneoptera</taxon>
        <taxon>Hemiptera</taxon>
        <taxon>Sternorrhyncha</taxon>
        <taxon>Aleyrodoidea</taxon>
        <taxon>Aleyrodidae</taxon>
        <taxon>Aleyrodinae</taxon>
        <taxon>Bemisia</taxon>
    </lineage>
</organism>
<dbReference type="EMBL" id="OU963865">
    <property type="protein sequence ID" value="CAH0388655.1"/>
    <property type="molecule type" value="Genomic_DNA"/>
</dbReference>
<dbReference type="Pfam" id="PF03914">
    <property type="entry name" value="CBF"/>
    <property type="match status" value="1"/>
</dbReference>
<feature type="domain" description="CCAAT-binding factor" evidence="3">
    <location>
        <begin position="298"/>
        <end position="401"/>
    </location>
</feature>
<evidence type="ECO:0000259" key="3">
    <source>
        <dbReference type="Pfam" id="PF03914"/>
    </source>
</evidence>
<accession>A0A9P0F231</accession>
<comment type="similarity">
    <text evidence="1">Belongs to the CBF/MAK21 family.</text>
</comment>
<dbReference type="AlphaFoldDB" id="A0A9P0F231"/>
<dbReference type="Proteomes" id="UP001152759">
    <property type="component" value="Chromosome 4"/>
</dbReference>
<dbReference type="PANTHER" id="PTHR12455">
    <property type="entry name" value="NUCLEOLAR COMPLEX PROTEIN 4"/>
    <property type="match status" value="1"/>
</dbReference>
<dbReference type="KEGG" id="btab:109037100"/>
<sequence>MALSRSKEYKKKAEEFLKNRKNANNLVELAADLDDPASAYISNVLAIDLVFSKLLSRGDLSPQILSSEDSVEIEYRNWLKENYDLCFSKLLQLVIKGQKHTLQVETLSVIFKLIAAEGKYPVDDGINPKQYYFPIHRLQQLYSAFLSSDRSIKKLLPKLEEMFSSFLDVVYFSWMALAGAVSAVKNPSEVAVKNILLLIDQLPTAKTEEKELEKASKENLDENLLCFIRGKKKFKADMDVLRTSVTKVWWTIKNWPHTPATKLRLLTVLNERILHNLEKPLTLADFLTDSLDDGGPVSVLALQAIFVLIVKHNFDCSKIFKKLYALFEPNIFHTKYKARLFHLSNICFSSTHLQENLVASFIKRLARLSLTAPAADVIIIAAFIGNLIIRHPTLKSLIHGSSRY</sequence>
<evidence type="ECO:0000256" key="1">
    <source>
        <dbReference type="ARBA" id="ARBA00007797"/>
    </source>
</evidence>
<dbReference type="InterPro" id="IPR027193">
    <property type="entry name" value="Noc4"/>
</dbReference>
<keyword evidence="2" id="KW-0472">Membrane</keyword>
<evidence type="ECO:0000313" key="4">
    <source>
        <dbReference type="EMBL" id="CAH0388655.1"/>
    </source>
</evidence>
<name>A0A9P0F231_BEMTA</name>
<proteinExistence type="inferred from homology"/>
<dbReference type="PANTHER" id="PTHR12455:SF0">
    <property type="entry name" value="NUCLEOLAR COMPLEX PROTEIN 4 HOMOLOG"/>
    <property type="match status" value="1"/>
</dbReference>
<keyword evidence="2" id="KW-0812">Transmembrane</keyword>
<dbReference type="GO" id="GO:0042254">
    <property type="term" value="P:ribosome biogenesis"/>
    <property type="evidence" value="ECO:0007669"/>
    <property type="project" value="InterPro"/>
</dbReference>
<evidence type="ECO:0000256" key="2">
    <source>
        <dbReference type="SAM" id="Phobius"/>
    </source>
</evidence>